<dbReference type="Pfam" id="PF11171">
    <property type="entry name" value="DUF2958"/>
    <property type="match status" value="1"/>
</dbReference>
<gene>
    <name evidence="1" type="ORF">PDM29_20665</name>
</gene>
<protein>
    <submittedName>
        <fullName evidence="1">DUF2958 domain-containing protein</fullName>
    </submittedName>
</protein>
<sequence>MPAINLAALRNFIPAGELAVIRSCVAGEEGAYFRAKLIEFSERVQTMPKIYEQHGLGTAAVAHLRYFRGDSAWYVIERDTSNEQLQAFGMAALGGYEPELGYINLAELIAAGVELDLHFSPTRLDALEALAA</sequence>
<geneLocation type="plasmid" evidence="1 2">
    <name>pST01</name>
</geneLocation>
<keyword evidence="1" id="KW-0614">Plasmid</keyword>
<proteinExistence type="predicted"/>
<organism evidence="1 2">
    <name type="scientific">Stenotrophomonas oahuensis</name>
    <dbReference type="NCBI Taxonomy" id="3003271"/>
    <lineage>
        <taxon>Bacteria</taxon>
        <taxon>Pseudomonadati</taxon>
        <taxon>Pseudomonadota</taxon>
        <taxon>Gammaproteobacteria</taxon>
        <taxon>Lysobacterales</taxon>
        <taxon>Lysobacteraceae</taxon>
        <taxon>Stenotrophomonas</taxon>
    </lineage>
</organism>
<evidence type="ECO:0000313" key="1">
    <source>
        <dbReference type="EMBL" id="WNH54829.1"/>
    </source>
</evidence>
<evidence type="ECO:0000313" key="2">
    <source>
        <dbReference type="Proteomes" id="UP001302072"/>
    </source>
</evidence>
<dbReference type="RefSeq" id="WP_311193907.1">
    <property type="nucleotide sequence ID" value="NZ_CP115542.1"/>
</dbReference>
<dbReference type="Proteomes" id="UP001302072">
    <property type="component" value="Plasmid pST01"/>
</dbReference>
<keyword evidence="2" id="KW-1185">Reference proteome</keyword>
<name>A0ABY9YV14_9GAMM</name>
<dbReference type="InterPro" id="IPR021341">
    <property type="entry name" value="DUF2958"/>
</dbReference>
<dbReference type="EMBL" id="CP115542">
    <property type="protein sequence ID" value="WNH54829.1"/>
    <property type="molecule type" value="Genomic_DNA"/>
</dbReference>
<accession>A0ABY9YV14</accession>
<reference evidence="1 2" key="1">
    <citation type="submission" date="2022-12" db="EMBL/GenBank/DDBJ databases">
        <title>Two new species, Stenotrophomonas aracearum and Stenotrophomonas oahuensis, isolated from Anthurium (Araceae family) in Hawaii.</title>
        <authorList>
            <person name="Chunag S.C."/>
            <person name="Dobhal S."/>
            <person name="Alvarez A."/>
            <person name="Arif M."/>
        </authorList>
    </citation>
    <scope>NUCLEOTIDE SEQUENCE [LARGE SCALE GENOMIC DNA]</scope>
    <source>
        <strain evidence="1 2">A5586</strain>
        <plasmid evidence="1 2">pST01</plasmid>
    </source>
</reference>